<sequence length="93" mass="10907">WCRTVKIVGNQTENLKCQVHMCDTQLDLVCILEKYENTNEMALAMLSGKSQFISMWKTAENLQKVDVNTRDHSYQFYYRDYPTAPRPLLAAVW</sequence>
<accession>A0A0B6YLJ6</accession>
<dbReference type="EMBL" id="HACG01009495">
    <property type="protein sequence ID" value="CEK56360.1"/>
    <property type="molecule type" value="Transcribed_RNA"/>
</dbReference>
<dbReference type="AlphaFoldDB" id="A0A0B6YLJ6"/>
<organism evidence="1">
    <name type="scientific">Arion vulgaris</name>
    <dbReference type="NCBI Taxonomy" id="1028688"/>
    <lineage>
        <taxon>Eukaryota</taxon>
        <taxon>Metazoa</taxon>
        <taxon>Spiralia</taxon>
        <taxon>Lophotrochozoa</taxon>
        <taxon>Mollusca</taxon>
        <taxon>Gastropoda</taxon>
        <taxon>Heterobranchia</taxon>
        <taxon>Euthyneura</taxon>
        <taxon>Panpulmonata</taxon>
        <taxon>Eupulmonata</taxon>
        <taxon>Stylommatophora</taxon>
        <taxon>Helicina</taxon>
        <taxon>Arionoidea</taxon>
        <taxon>Arionidae</taxon>
        <taxon>Arion</taxon>
    </lineage>
</organism>
<name>A0A0B6YLJ6_9EUPU</name>
<feature type="non-terminal residue" evidence="1">
    <location>
        <position position="93"/>
    </location>
</feature>
<protein>
    <submittedName>
        <fullName evidence="1">Uncharacterized protein</fullName>
    </submittedName>
</protein>
<evidence type="ECO:0000313" key="1">
    <source>
        <dbReference type="EMBL" id="CEK56360.1"/>
    </source>
</evidence>
<reference evidence="1" key="1">
    <citation type="submission" date="2014-12" db="EMBL/GenBank/DDBJ databases">
        <title>Insight into the proteome of Arion vulgaris.</title>
        <authorList>
            <person name="Aradska J."/>
            <person name="Bulat T."/>
            <person name="Smidak R."/>
            <person name="Sarate P."/>
            <person name="Gangsoo J."/>
            <person name="Sialana F."/>
            <person name="Bilban M."/>
            <person name="Lubec G."/>
        </authorList>
    </citation>
    <scope>NUCLEOTIDE SEQUENCE</scope>
    <source>
        <tissue evidence="1">Skin</tissue>
    </source>
</reference>
<proteinExistence type="predicted"/>
<feature type="non-terminal residue" evidence="1">
    <location>
        <position position="1"/>
    </location>
</feature>
<gene>
    <name evidence="1" type="primary">ORF27454</name>
</gene>